<evidence type="ECO:0000256" key="4">
    <source>
        <dbReference type="ARBA" id="ARBA00022801"/>
    </source>
</evidence>
<dbReference type="Proteomes" id="UP000183015">
    <property type="component" value="Unassembled WGS sequence"/>
</dbReference>
<accession>A0A1H7L8J4</accession>
<organism evidence="10 11">
    <name type="scientific">Streptacidiphilus jiangxiensis</name>
    <dbReference type="NCBI Taxonomy" id="235985"/>
    <lineage>
        <taxon>Bacteria</taxon>
        <taxon>Bacillati</taxon>
        <taxon>Actinomycetota</taxon>
        <taxon>Actinomycetes</taxon>
        <taxon>Kitasatosporales</taxon>
        <taxon>Streptomycetaceae</taxon>
        <taxon>Streptacidiphilus</taxon>
    </lineage>
</organism>
<dbReference type="RefSeq" id="WP_042441471.1">
    <property type="nucleotide sequence ID" value="NZ_BBPN01000001.1"/>
</dbReference>
<feature type="signal peptide" evidence="7">
    <location>
        <begin position="1"/>
        <end position="33"/>
    </location>
</feature>
<feature type="domain" description="Glycoside hydrolase family 20 catalytic" evidence="8">
    <location>
        <begin position="345"/>
        <end position="488"/>
    </location>
</feature>
<feature type="chain" id="PRO_5010357532" description="beta-N-acetylhexosaminidase" evidence="7">
    <location>
        <begin position="34"/>
        <end position="527"/>
    </location>
</feature>
<dbReference type="EC" id="3.2.1.52" evidence="3"/>
<dbReference type="GO" id="GO:0004563">
    <property type="term" value="F:beta-N-acetylhexosaminidase activity"/>
    <property type="evidence" value="ECO:0007669"/>
    <property type="project" value="UniProtKB-EC"/>
</dbReference>
<dbReference type="InterPro" id="IPR015883">
    <property type="entry name" value="Glyco_hydro_20_cat"/>
</dbReference>
<reference evidence="11" key="1">
    <citation type="submission" date="2016-10" db="EMBL/GenBank/DDBJ databases">
        <authorList>
            <person name="Varghese N."/>
        </authorList>
    </citation>
    <scope>NUCLEOTIDE SEQUENCE [LARGE SCALE GENOMIC DNA]</scope>
    <source>
        <strain evidence="11">DSM 45096 / BCRC 16803 / CGMCC 4.1857 / CIP 109030 / JCM 12277 / KCTC 19219 / NBRC 100920 / 33214</strain>
    </source>
</reference>
<evidence type="ECO:0000256" key="6">
    <source>
        <dbReference type="PIRSR" id="PIRSR625705-1"/>
    </source>
</evidence>
<dbReference type="Pfam" id="PF00728">
    <property type="entry name" value="Glyco_hydro_20"/>
    <property type="match status" value="2"/>
</dbReference>
<proteinExistence type="inferred from homology"/>
<dbReference type="CDD" id="cd06568">
    <property type="entry name" value="GH20_SpHex_like"/>
    <property type="match status" value="1"/>
</dbReference>
<evidence type="ECO:0000259" key="9">
    <source>
        <dbReference type="Pfam" id="PF02838"/>
    </source>
</evidence>
<dbReference type="SUPFAM" id="SSF51445">
    <property type="entry name" value="(Trans)glycosidases"/>
    <property type="match status" value="1"/>
</dbReference>
<keyword evidence="11" id="KW-1185">Reference proteome</keyword>
<dbReference type="PRINTS" id="PR00738">
    <property type="entry name" value="GLHYDRLASE20"/>
</dbReference>
<evidence type="ECO:0000256" key="1">
    <source>
        <dbReference type="ARBA" id="ARBA00001231"/>
    </source>
</evidence>
<dbReference type="Gene3D" id="3.20.20.80">
    <property type="entry name" value="Glycosidases"/>
    <property type="match status" value="1"/>
</dbReference>
<dbReference type="GO" id="GO:0005975">
    <property type="term" value="P:carbohydrate metabolic process"/>
    <property type="evidence" value="ECO:0007669"/>
    <property type="project" value="InterPro"/>
</dbReference>
<dbReference type="InterPro" id="IPR017853">
    <property type="entry name" value="GH"/>
</dbReference>
<dbReference type="STRING" id="235985.SAMN05414137_104396"/>
<dbReference type="AlphaFoldDB" id="A0A1H7L8J4"/>
<evidence type="ECO:0000256" key="7">
    <source>
        <dbReference type="SAM" id="SignalP"/>
    </source>
</evidence>
<evidence type="ECO:0000313" key="10">
    <source>
        <dbReference type="EMBL" id="SEK95322.1"/>
    </source>
</evidence>
<dbReference type="PANTHER" id="PTHR22600">
    <property type="entry name" value="BETA-HEXOSAMINIDASE"/>
    <property type="match status" value="1"/>
</dbReference>
<evidence type="ECO:0000256" key="2">
    <source>
        <dbReference type="ARBA" id="ARBA00006285"/>
    </source>
</evidence>
<keyword evidence="5" id="KW-0326">Glycosidase</keyword>
<feature type="domain" description="Glycoside hydrolase family 20 catalytic" evidence="8">
    <location>
        <begin position="172"/>
        <end position="339"/>
    </location>
</feature>
<dbReference type="InterPro" id="IPR029018">
    <property type="entry name" value="Hex-like_dom2"/>
</dbReference>
<dbReference type="eggNOG" id="COG3525">
    <property type="taxonomic scope" value="Bacteria"/>
</dbReference>
<keyword evidence="4" id="KW-0378">Hydrolase</keyword>
<dbReference type="Gene3D" id="3.30.379.10">
    <property type="entry name" value="Chitobiase/beta-hexosaminidase domain 2-like"/>
    <property type="match status" value="1"/>
</dbReference>
<dbReference type="Pfam" id="PF02838">
    <property type="entry name" value="Glyco_hydro_20b"/>
    <property type="match status" value="1"/>
</dbReference>
<feature type="domain" description="Beta-hexosaminidase bacterial type N-terminal" evidence="9">
    <location>
        <begin position="41"/>
        <end position="169"/>
    </location>
</feature>
<evidence type="ECO:0000256" key="5">
    <source>
        <dbReference type="ARBA" id="ARBA00023295"/>
    </source>
</evidence>
<dbReference type="GO" id="GO:0030203">
    <property type="term" value="P:glycosaminoglycan metabolic process"/>
    <property type="evidence" value="ECO:0007669"/>
    <property type="project" value="TreeGrafter"/>
</dbReference>
<gene>
    <name evidence="10" type="ORF">SAMN05414137_104396</name>
</gene>
<dbReference type="SUPFAM" id="SSF55545">
    <property type="entry name" value="beta-N-acetylhexosaminidase-like domain"/>
    <property type="match status" value="1"/>
</dbReference>
<name>A0A1H7L8J4_STRJI</name>
<dbReference type="PANTHER" id="PTHR22600:SF57">
    <property type="entry name" value="BETA-N-ACETYLHEXOSAMINIDASE"/>
    <property type="match status" value="1"/>
</dbReference>
<dbReference type="InterPro" id="IPR025705">
    <property type="entry name" value="Beta_hexosaminidase_sua/sub"/>
</dbReference>
<evidence type="ECO:0000313" key="11">
    <source>
        <dbReference type="Proteomes" id="UP000183015"/>
    </source>
</evidence>
<comment type="catalytic activity">
    <reaction evidence="1">
        <text>Hydrolysis of terminal non-reducing N-acetyl-D-hexosamine residues in N-acetyl-beta-D-hexosaminides.</text>
        <dbReference type="EC" id="3.2.1.52"/>
    </reaction>
</comment>
<dbReference type="OrthoDB" id="9763537at2"/>
<sequence length="527" mass="54674">MKRLSARRLLVVVLTALGLVCAGLGAGAGPAVAASTFPNVVVPAPVSETADGTTFTLPATATITSDDANTGGYLAGILRASTGYALPLTVGAASPGTIALSLSGAPASVGAEGYQLTVSTSGGVLIQAQQAAGLFHGVQTLLQLLPGSVMSPTVQPGPWTLPGGTILDHPRFGYRGAMLDIARHFFTPAQVERYIDELALYKVNYLHLHLSDDQGWRIAVNSWPDLATYGGSTEVGGGTGGYWTQADYSAVVAYAASRYMTVVPEIDMPGHTNAALASYASLNCNGVAPALYTGTNVGFSSLCVSLPLTYTFVDQVLGELAALTPGPYLHIGGDEASSTSASDYATFIGKAEAIVTAHGKSVMGWHDITNAGTPPAGAQAQFWGTTTSAPNLAAAAANGTEVVMSPANHAYLDMKYTRKTRLGQTWAGLVDVDTAYGWDPGNYLTGVSGSQVAGVEGPLWTETIVTSADIDYMAFPRLPALAELGWSPWSTHDQTAFTARLGAQGPRWKAMGVNYYHSTQVSWPAGS</sequence>
<comment type="similarity">
    <text evidence="2">Belongs to the glycosyl hydrolase 20 family.</text>
</comment>
<dbReference type="InterPro" id="IPR015882">
    <property type="entry name" value="HEX_bac_N"/>
</dbReference>
<dbReference type="EMBL" id="FOAZ01000004">
    <property type="protein sequence ID" value="SEK95322.1"/>
    <property type="molecule type" value="Genomic_DNA"/>
</dbReference>
<dbReference type="GO" id="GO:0016020">
    <property type="term" value="C:membrane"/>
    <property type="evidence" value="ECO:0007669"/>
    <property type="project" value="TreeGrafter"/>
</dbReference>
<keyword evidence="7" id="KW-0732">Signal</keyword>
<feature type="active site" description="Proton donor" evidence="6">
    <location>
        <position position="335"/>
    </location>
</feature>
<protein>
    <recommendedName>
        <fullName evidence="3">beta-N-acetylhexosaminidase</fullName>
        <ecNumber evidence="3">3.2.1.52</ecNumber>
    </recommendedName>
</protein>
<evidence type="ECO:0000259" key="8">
    <source>
        <dbReference type="Pfam" id="PF00728"/>
    </source>
</evidence>
<evidence type="ECO:0000256" key="3">
    <source>
        <dbReference type="ARBA" id="ARBA00012663"/>
    </source>
</evidence>